<dbReference type="SUPFAM" id="SSF51735">
    <property type="entry name" value="NAD(P)-binding Rossmann-fold domains"/>
    <property type="match status" value="1"/>
</dbReference>
<evidence type="ECO:0000313" key="2">
    <source>
        <dbReference type="Proteomes" id="UP001301958"/>
    </source>
</evidence>
<dbReference type="AlphaFoldDB" id="A0AAN7BFJ3"/>
<dbReference type="InterPro" id="IPR036291">
    <property type="entry name" value="NAD(P)-bd_dom_sf"/>
</dbReference>
<dbReference type="Gene3D" id="3.40.50.720">
    <property type="entry name" value="NAD(P)-binding Rossmann-like Domain"/>
    <property type="match status" value="1"/>
</dbReference>
<accession>A0AAN7BFJ3</accession>
<gene>
    <name evidence="1" type="ORF">QBC38DRAFT_121259</name>
</gene>
<comment type="caution">
    <text evidence="1">The sequence shown here is derived from an EMBL/GenBank/DDBJ whole genome shotgun (WGS) entry which is preliminary data.</text>
</comment>
<reference evidence="1" key="1">
    <citation type="journal article" date="2023" name="Mol. Phylogenet. Evol.">
        <title>Genome-scale phylogeny and comparative genomics of the fungal order Sordariales.</title>
        <authorList>
            <person name="Hensen N."/>
            <person name="Bonometti L."/>
            <person name="Westerberg I."/>
            <person name="Brannstrom I.O."/>
            <person name="Guillou S."/>
            <person name="Cros-Aarteil S."/>
            <person name="Calhoun S."/>
            <person name="Haridas S."/>
            <person name="Kuo A."/>
            <person name="Mondo S."/>
            <person name="Pangilinan J."/>
            <person name="Riley R."/>
            <person name="LaButti K."/>
            <person name="Andreopoulos B."/>
            <person name="Lipzen A."/>
            <person name="Chen C."/>
            <person name="Yan M."/>
            <person name="Daum C."/>
            <person name="Ng V."/>
            <person name="Clum A."/>
            <person name="Steindorff A."/>
            <person name="Ohm R.A."/>
            <person name="Martin F."/>
            <person name="Silar P."/>
            <person name="Natvig D.O."/>
            <person name="Lalanne C."/>
            <person name="Gautier V."/>
            <person name="Ament-Velasquez S.L."/>
            <person name="Kruys A."/>
            <person name="Hutchinson M.I."/>
            <person name="Powell A.J."/>
            <person name="Barry K."/>
            <person name="Miller A.N."/>
            <person name="Grigoriev I.V."/>
            <person name="Debuchy R."/>
            <person name="Gladieux P."/>
            <person name="Hiltunen Thoren M."/>
            <person name="Johannesson H."/>
        </authorList>
    </citation>
    <scope>NUCLEOTIDE SEQUENCE</scope>
    <source>
        <strain evidence="1">CBS 990.96</strain>
    </source>
</reference>
<dbReference type="PANTHER" id="PTHR14097">
    <property type="entry name" value="OXIDOREDUCTASE HTATIP2"/>
    <property type="match status" value="1"/>
</dbReference>
<reference evidence="1" key="2">
    <citation type="submission" date="2023-05" db="EMBL/GenBank/DDBJ databases">
        <authorList>
            <consortium name="Lawrence Berkeley National Laboratory"/>
            <person name="Steindorff A."/>
            <person name="Hensen N."/>
            <person name="Bonometti L."/>
            <person name="Westerberg I."/>
            <person name="Brannstrom I.O."/>
            <person name="Guillou S."/>
            <person name="Cros-Aarteil S."/>
            <person name="Calhoun S."/>
            <person name="Haridas S."/>
            <person name="Kuo A."/>
            <person name="Mondo S."/>
            <person name="Pangilinan J."/>
            <person name="Riley R."/>
            <person name="Labutti K."/>
            <person name="Andreopoulos B."/>
            <person name="Lipzen A."/>
            <person name="Chen C."/>
            <person name="Yanf M."/>
            <person name="Daum C."/>
            <person name="Ng V."/>
            <person name="Clum A."/>
            <person name="Ohm R."/>
            <person name="Martin F."/>
            <person name="Silar P."/>
            <person name="Natvig D."/>
            <person name="Lalanne C."/>
            <person name="Gautier V."/>
            <person name="Ament-Velasquez S.L."/>
            <person name="Kruys A."/>
            <person name="Hutchinson M.I."/>
            <person name="Powell A.J."/>
            <person name="Barry K."/>
            <person name="Miller A.N."/>
            <person name="Grigoriev I.V."/>
            <person name="Debuchy R."/>
            <person name="Gladieux P."/>
            <person name="Thoren M.H."/>
            <person name="Johannesson H."/>
        </authorList>
    </citation>
    <scope>NUCLEOTIDE SEQUENCE</scope>
    <source>
        <strain evidence="1">CBS 990.96</strain>
    </source>
</reference>
<protein>
    <recommendedName>
        <fullName evidence="3">Nucleoside-diphosphate-sugar epimerase</fullName>
    </recommendedName>
</protein>
<sequence length="257" mass="28375">MHLILTGATGLVGSAVLNAMIKTPEISKISILSRRPVQQAEDSKDPRINVIIHKDFTQYDSEVLSKLQGADGCVWALGISQAEVNKEGYIAITKEYPLKFAQAVTSTSLSRPLNFIYVSGMGVTHNPGRFTAIFAKVKGEAEIGLDEIRAKNPDFKTESIRPAFVDWLDQPEIKPYLGKSIGLVKTGLGNVMQPFIKYGAKTSMWSPTEMLGWYSVGLAMGKWEDELKKADKKDVEVLPGGTRIIENPWMWKIMGGN</sequence>
<organism evidence="1 2">
    <name type="scientific">Podospora fimiseda</name>
    <dbReference type="NCBI Taxonomy" id="252190"/>
    <lineage>
        <taxon>Eukaryota</taxon>
        <taxon>Fungi</taxon>
        <taxon>Dikarya</taxon>
        <taxon>Ascomycota</taxon>
        <taxon>Pezizomycotina</taxon>
        <taxon>Sordariomycetes</taxon>
        <taxon>Sordariomycetidae</taxon>
        <taxon>Sordariales</taxon>
        <taxon>Podosporaceae</taxon>
        <taxon>Podospora</taxon>
    </lineage>
</organism>
<evidence type="ECO:0008006" key="3">
    <source>
        <dbReference type="Google" id="ProtNLM"/>
    </source>
</evidence>
<proteinExistence type="predicted"/>
<dbReference type="EMBL" id="MU865526">
    <property type="protein sequence ID" value="KAK4221662.1"/>
    <property type="molecule type" value="Genomic_DNA"/>
</dbReference>
<evidence type="ECO:0000313" key="1">
    <source>
        <dbReference type="EMBL" id="KAK4221662.1"/>
    </source>
</evidence>
<dbReference type="Proteomes" id="UP001301958">
    <property type="component" value="Unassembled WGS sequence"/>
</dbReference>
<dbReference type="PANTHER" id="PTHR14097:SF8">
    <property type="entry name" value="NAD(P)-BINDING DOMAIN-CONTAINING PROTEIN"/>
    <property type="match status" value="1"/>
</dbReference>
<keyword evidence="2" id="KW-1185">Reference proteome</keyword>
<name>A0AAN7BFJ3_9PEZI</name>